<dbReference type="EMBL" id="BDIP01006394">
    <property type="protein sequence ID" value="GCA64171.1"/>
    <property type="molecule type" value="Genomic_DNA"/>
</dbReference>
<proteinExistence type="predicted"/>
<evidence type="ECO:0000313" key="1">
    <source>
        <dbReference type="EMBL" id="GCA64171.1"/>
    </source>
</evidence>
<feature type="non-terminal residue" evidence="1">
    <location>
        <position position="57"/>
    </location>
</feature>
<keyword evidence="2" id="KW-1185">Reference proteome</keyword>
<sequence length="57" mass="6393">MLSTASPLDTGFGDVTTCEFISQEDTDIRWLWVQPVFYPLMGDLTWLVIRIVGDTAA</sequence>
<dbReference type="Proteomes" id="UP000265618">
    <property type="component" value="Unassembled WGS sequence"/>
</dbReference>
<comment type="caution">
    <text evidence="1">The sequence shown here is derived from an EMBL/GenBank/DDBJ whole genome shotgun (WGS) entry which is preliminary data.</text>
</comment>
<accession>A0A391NS36</accession>
<dbReference type="AlphaFoldDB" id="A0A391NS36"/>
<reference evidence="1 2" key="1">
    <citation type="journal article" date="2018" name="PLoS ONE">
        <title>The draft genome of Kipferlia bialata reveals reductive genome evolution in fornicate parasites.</title>
        <authorList>
            <person name="Tanifuji G."/>
            <person name="Takabayashi S."/>
            <person name="Kume K."/>
            <person name="Takagi M."/>
            <person name="Nakayama T."/>
            <person name="Kamikawa R."/>
            <person name="Inagaki Y."/>
            <person name="Hashimoto T."/>
        </authorList>
    </citation>
    <scope>NUCLEOTIDE SEQUENCE [LARGE SCALE GENOMIC DNA]</scope>
    <source>
        <strain evidence="1">NY0173</strain>
    </source>
</reference>
<gene>
    <name evidence="1" type="ORF">KIPB_013450</name>
</gene>
<name>A0A391NS36_9EUKA</name>
<organism evidence="1 2">
    <name type="scientific">Kipferlia bialata</name>
    <dbReference type="NCBI Taxonomy" id="797122"/>
    <lineage>
        <taxon>Eukaryota</taxon>
        <taxon>Metamonada</taxon>
        <taxon>Carpediemonas-like organisms</taxon>
        <taxon>Kipferlia</taxon>
    </lineage>
</organism>
<evidence type="ECO:0000313" key="2">
    <source>
        <dbReference type="Proteomes" id="UP000265618"/>
    </source>
</evidence>
<protein>
    <submittedName>
        <fullName evidence="1">Uncharacterized protein</fullName>
    </submittedName>
</protein>